<dbReference type="Proteomes" id="UP000051254">
    <property type="component" value="Unassembled WGS sequence"/>
</dbReference>
<comment type="caution">
    <text evidence="2">The sequence shown here is derived from an EMBL/GenBank/DDBJ whole genome shotgun (WGS) entry which is preliminary data.</text>
</comment>
<dbReference type="InterPro" id="IPR041657">
    <property type="entry name" value="HTH_17"/>
</dbReference>
<accession>A0A7W3YUK4</accession>
<reference evidence="3 5" key="2">
    <citation type="submission" date="2020-08" db="EMBL/GenBank/DDBJ databases">
        <title>Stenotrophomonas sp. W1S232.</title>
        <authorList>
            <person name="Deng Y."/>
        </authorList>
    </citation>
    <scope>NUCLEOTIDE SEQUENCE [LARGE SCALE GENOMIC DNA]</scope>
    <source>
        <strain evidence="3 5">W1S232</strain>
    </source>
</reference>
<dbReference type="EMBL" id="LDJH01000011">
    <property type="protein sequence ID" value="KRG58331.1"/>
    <property type="molecule type" value="Genomic_DNA"/>
</dbReference>
<dbReference type="SUPFAM" id="SSF46955">
    <property type="entry name" value="Putative DNA-binding domain"/>
    <property type="match status" value="1"/>
</dbReference>
<proteinExistence type="predicted"/>
<dbReference type="Pfam" id="PF12728">
    <property type="entry name" value="HTH_17"/>
    <property type="match status" value="1"/>
</dbReference>
<dbReference type="EMBL" id="JACIUV010000001">
    <property type="protein sequence ID" value="MBB1115968.1"/>
    <property type="molecule type" value="Genomic_DNA"/>
</dbReference>
<dbReference type="NCBIfam" id="TIGR01764">
    <property type="entry name" value="excise"/>
    <property type="match status" value="1"/>
</dbReference>
<sequence length="151" mass="16539">MSAAHYQLPPLLPSQQDAELARTSSRLLAACIGHGETARLRVIDGQEEIEVPVAALRMLVDILANMAEGNAINLVPIHAELTTQQAADFLGVSRPHLVGLVDKGEIPHHKAGTHRRIFFRDLLAYREKRMGKSLEALDALSEQAQQLGMGY</sequence>
<evidence type="ECO:0000313" key="3">
    <source>
        <dbReference type="EMBL" id="MBB1115968.1"/>
    </source>
</evidence>
<keyword evidence="4" id="KW-1185">Reference proteome</keyword>
<dbReference type="RefSeq" id="WP_057665196.1">
    <property type="nucleotide sequence ID" value="NZ_JACIUV010000001.1"/>
</dbReference>
<evidence type="ECO:0000313" key="5">
    <source>
        <dbReference type="Proteomes" id="UP000550609"/>
    </source>
</evidence>
<dbReference type="Proteomes" id="UP000550609">
    <property type="component" value="Unassembled WGS sequence"/>
</dbReference>
<organism evidence="2 4">
    <name type="scientific">Stenotrophomonas koreensis</name>
    <dbReference type="NCBI Taxonomy" id="266128"/>
    <lineage>
        <taxon>Bacteria</taxon>
        <taxon>Pseudomonadati</taxon>
        <taxon>Pseudomonadota</taxon>
        <taxon>Gammaproteobacteria</taxon>
        <taxon>Lysobacterales</taxon>
        <taxon>Lysobacteraceae</taxon>
        <taxon>Stenotrophomonas</taxon>
    </lineage>
</organism>
<dbReference type="InterPro" id="IPR010093">
    <property type="entry name" value="SinI_DNA-bd"/>
</dbReference>
<evidence type="ECO:0000259" key="1">
    <source>
        <dbReference type="Pfam" id="PF12728"/>
    </source>
</evidence>
<dbReference type="STRING" id="266128.ABB25_06675"/>
<dbReference type="PATRIC" id="fig|266128.3.peg.205"/>
<dbReference type="InterPro" id="IPR009061">
    <property type="entry name" value="DNA-bd_dom_put_sf"/>
</dbReference>
<reference evidence="2 4" key="1">
    <citation type="submission" date="2015-05" db="EMBL/GenBank/DDBJ databases">
        <title>Genome sequencing and analysis of members of genus Stenotrophomonas.</title>
        <authorList>
            <person name="Patil P.P."/>
            <person name="Midha S."/>
            <person name="Patil P.B."/>
        </authorList>
    </citation>
    <scope>NUCLEOTIDE SEQUENCE [LARGE SCALE GENOMIC DNA]</scope>
    <source>
        <strain evidence="2 4">DSM 17805</strain>
    </source>
</reference>
<evidence type="ECO:0000313" key="2">
    <source>
        <dbReference type="EMBL" id="KRG58331.1"/>
    </source>
</evidence>
<dbReference type="AlphaFoldDB" id="A0A0R0BMQ7"/>
<evidence type="ECO:0000313" key="4">
    <source>
        <dbReference type="Proteomes" id="UP000051254"/>
    </source>
</evidence>
<keyword evidence="2" id="KW-0238">DNA-binding</keyword>
<accession>A0A0R0BMQ7</accession>
<dbReference type="OrthoDB" id="26212at2"/>
<gene>
    <name evidence="2" type="ORF">ABB25_06675</name>
    <name evidence="3" type="ORF">H4O09_02665</name>
</gene>
<name>A0A0R0BMQ7_9GAMM</name>
<protein>
    <submittedName>
        <fullName evidence="2">DNA-binding protein</fullName>
    </submittedName>
    <submittedName>
        <fullName evidence="3">Helix-turn-helix domain-containing protein</fullName>
    </submittedName>
</protein>
<feature type="domain" description="Helix-turn-helix" evidence="1">
    <location>
        <begin position="81"/>
        <end position="129"/>
    </location>
</feature>
<dbReference type="GO" id="GO:0003677">
    <property type="term" value="F:DNA binding"/>
    <property type="evidence" value="ECO:0007669"/>
    <property type="project" value="UniProtKB-KW"/>
</dbReference>